<accession>A0A0A8JCA9</accession>
<dbReference type="SUPFAM" id="SSF49870">
    <property type="entry name" value="Osmotin, thaumatin-like protein"/>
    <property type="match status" value="1"/>
</dbReference>
<dbReference type="Pfam" id="PF00314">
    <property type="entry name" value="Thaumatin"/>
    <property type="match status" value="1"/>
</dbReference>
<organism evidence="1">
    <name type="scientific">Persimmon virus B</name>
    <dbReference type="NCBI Taxonomy" id="1493829"/>
    <lineage>
        <taxon>Viruses</taxon>
        <taxon>Riboviria</taxon>
        <taxon>Orthornavirae</taxon>
        <taxon>Kitrinoviricota</taxon>
        <taxon>Alsuviricetes</taxon>
        <taxon>Martellivirales</taxon>
        <taxon>Closteroviridae</taxon>
        <taxon>Olivavirus</taxon>
        <taxon>Olivavirus betadiospyri</taxon>
    </lineage>
</organism>
<sequence>MSLTRICLRKIFALVLVHTVMSSLPTLSKQGSGGTYGDSTAQGVGGTCYFWDALGNKIGTTIESDENESVRYYVSKNYSAKCGAGSTLIEWTYNAGKTYYDISCVDGYSCAVSSLCNNDTVYFSHLDSSVDECNSKRNECGECVSGCISTNEDAECCRNSYNSVTCKPQWSVWLHDTYASKFNGIYTYAYDDKAGLHICAGRVEFSTLPKFSLLYPGATYTVSEAKRTCTNTVDRFIVVIAIGILKEVLTFGTDLLFK</sequence>
<name>A0A0A8JCA9_9CLOS</name>
<dbReference type="EMBL" id="AB923925">
    <property type="protein sequence ID" value="BAQ08221.1"/>
    <property type="molecule type" value="Genomic_RNA"/>
</dbReference>
<protein>
    <submittedName>
        <fullName evidence="1">28 kDa protein</fullName>
    </submittedName>
</protein>
<dbReference type="PROSITE" id="PS51367">
    <property type="entry name" value="THAUMATIN_2"/>
    <property type="match status" value="1"/>
</dbReference>
<dbReference type="InterPro" id="IPR001938">
    <property type="entry name" value="Thaumatin"/>
</dbReference>
<gene>
    <name evidence="1" type="primary">p28</name>
</gene>
<dbReference type="Gene3D" id="2.60.110.10">
    <property type="entry name" value="Thaumatin"/>
    <property type="match status" value="1"/>
</dbReference>
<dbReference type="InterPro" id="IPR037176">
    <property type="entry name" value="Osmotin/thaumatin-like_sf"/>
</dbReference>
<evidence type="ECO:0000313" key="1">
    <source>
        <dbReference type="EMBL" id="BAQ08221.1"/>
    </source>
</evidence>
<dbReference type="SMART" id="SM00205">
    <property type="entry name" value="THN"/>
    <property type="match status" value="1"/>
</dbReference>
<proteinExistence type="predicted"/>
<reference evidence="1" key="1">
    <citation type="submission" date="2014-04" db="EMBL/GenBank/DDBJ databases">
        <title>An assemblage of novel putative closterovirus variants from American persimmon.</title>
        <authorList>
            <person name="Ito T."/>
            <person name="Sato A."/>
            <person name="Suzaki K."/>
        </authorList>
    </citation>
    <scope>NUCLEOTIDE SEQUENCE</scope>
    <source>
        <strain evidence="1">Variant 2</strain>
    </source>
</reference>